<keyword evidence="8" id="KW-0865">Zymogen</keyword>
<dbReference type="InterPro" id="IPR023827">
    <property type="entry name" value="Peptidase_S8_Asp-AS"/>
</dbReference>
<dbReference type="InterPro" id="IPR002884">
    <property type="entry name" value="P_dom"/>
</dbReference>
<keyword evidence="10" id="KW-0325">Glycoprotein</keyword>
<feature type="signal peptide" evidence="15">
    <location>
        <begin position="1"/>
        <end position="17"/>
    </location>
</feature>
<feature type="active site" description="Charge relay system" evidence="11 12">
    <location>
        <position position="380"/>
    </location>
</feature>
<evidence type="ECO:0000313" key="18">
    <source>
        <dbReference type="Proteomes" id="UP000054630"/>
    </source>
</evidence>
<dbReference type="PANTHER" id="PTHR42884">
    <property type="entry name" value="PROPROTEIN CONVERTASE SUBTILISIN/KEXIN-RELATED"/>
    <property type="match status" value="1"/>
</dbReference>
<dbReference type="GO" id="GO:0016485">
    <property type="term" value="P:protein processing"/>
    <property type="evidence" value="ECO:0007669"/>
    <property type="project" value="TreeGrafter"/>
</dbReference>
<sequence length="1093" mass="121414">LMFKIVILLWLWQQMVASGPSDGDFSNIGNVTSNVVVQLQFDDSEHADIVANKHGYKNMGKVGSLKGVYWFKKYDHYISKREIKERLDGDPEVLWHEFETPKKRVKRDGLLDDESNRQSTRESSVEWPDPLYSQQWYLNGFVGDGMRVREAWSMGYSGKNVVVSILDDGIQGDHPDLAANYDAMASHDVNDGDDNPYPRDNGDNRHGTRCAGEVAAVAGNSFCGVGVAYNARIGGVRMLDGPVSDRVEGSALSLRQQHIDIYSASWGPEDDGKTFDGPGRLAKMAFYQGVTEGRNGKGNIYIWASGNGGTFKDSCSCDGYTVSIYTLSVSSTTFDHKQPWYLEECPSTLASTYSSGLINQPAIVTTDMPNTCTTHHTGTSASAPIAAGIVALVLEANSNLTWRDMQHLVVRTSDPTPLLNNPGWIVNGVGRKVSSKFGYGIMNAEKLIRLGKKWKTVPTQHVCTFVYEMPDPILLNGQFLKNITINVNGCPQGAPIRYLEHVQLVMSVQFSRRGDLRIRITSPSGTESELLPPRLNDGSDGGFIKWPFMSVQQWGENPEGKWIVTLENVGNPNNRGTFHDCLLTLYGTEEMAQPSELEMDDELGKNSRPALFGTSNFVSDLAGHQVQFGQALQHMRTCIFLKFISPIELLQYYQIKSVFFTHVEFGIGVNFGDVILKENCHPECENGCRMVNSSLDCVSCKHYYQELRNRGGSKCVSKCEPGYYLDTNARRCNLCLRGCATCSSATLCDTCLPSMFLIVSDPEHLWHGKCETECPDGFLAEENKINGARRCLFKCDEGCLNCTAEGPCRFCKFGYFLNSFGHCVKSCGDGYYDDVNKRKCVKCPQNCEQCSKNANICQVCKFDYALNSVGQCEPQKLRPCDRNEQCPLNSYCEKSGHVCQACHPDCAKCIGPGFDQCTLCKDGQAPNPKSNDCSCKRGYYFNAKFVTCEKCHIACAVCNGPGTNFCSECNPGYSLLGSSCIRCCGNNESSSRFCIRCLGSFTSNQYSIKTVVIGSCIGAAILFIVIFGALMTCDWYRKSRNAYEYSNVPIYFNSDSVKLLENEYDEKFEEHDNQLSHVQDDSDVVIDVLMERA</sequence>
<dbReference type="SUPFAM" id="SSF49785">
    <property type="entry name" value="Galactose-binding domain-like"/>
    <property type="match status" value="1"/>
</dbReference>
<dbReference type="Proteomes" id="UP000054630">
    <property type="component" value="Unassembled WGS sequence"/>
</dbReference>
<protein>
    <submittedName>
        <fullName evidence="17">Endoprotease bli-4</fullName>
    </submittedName>
</protein>
<keyword evidence="7 12" id="KW-0720">Serine protease</keyword>
<evidence type="ECO:0000256" key="13">
    <source>
        <dbReference type="SAM" id="MobiDB-lite"/>
    </source>
</evidence>
<dbReference type="PANTHER" id="PTHR42884:SF23">
    <property type="entry name" value="FURIN-LIKE PROTEASE 2"/>
    <property type="match status" value="1"/>
</dbReference>
<dbReference type="InterPro" id="IPR022398">
    <property type="entry name" value="Peptidase_S8_His-AS"/>
</dbReference>
<dbReference type="STRING" id="6336.A0A0V0SLN5"/>
<evidence type="ECO:0000256" key="2">
    <source>
        <dbReference type="ARBA" id="ARBA00005325"/>
    </source>
</evidence>
<dbReference type="CDD" id="cd04059">
    <property type="entry name" value="Peptidases_S8_Protein_convertases_Kexins_Furin-like"/>
    <property type="match status" value="1"/>
</dbReference>
<evidence type="ECO:0000256" key="5">
    <source>
        <dbReference type="ARBA" id="ARBA00022729"/>
    </source>
</evidence>
<keyword evidence="18" id="KW-1185">Reference proteome</keyword>
<feature type="active site" description="Charge relay system" evidence="11 12">
    <location>
        <position position="206"/>
    </location>
</feature>
<dbReference type="SUPFAM" id="SSF57184">
    <property type="entry name" value="Growth factor receptor domain"/>
    <property type="match status" value="2"/>
</dbReference>
<feature type="chain" id="PRO_5006868958" evidence="15">
    <location>
        <begin position="18"/>
        <end position="1093"/>
    </location>
</feature>
<dbReference type="FunFam" id="3.40.50.200:FF:000001">
    <property type="entry name" value="Furin 2, isoform B"/>
    <property type="match status" value="1"/>
</dbReference>
<organism evidence="17 18">
    <name type="scientific">Trichinella nelsoni</name>
    <dbReference type="NCBI Taxonomy" id="6336"/>
    <lineage>
        <taxon>Eukaryota</taxon>
        <taxon>Metazoa</taxon>
        <taxon>Ecdysozoa</taxon>
        <taxon>Nematoda</taxon>
        <taxon>Enoplea</taxon>
        <taxon>Dorylaimia</taxon>
        <taxon>Trichinellida</taxon>
        <taxon>Trichinellidae</taxon>
        <taxon>Trichinella</taxon>
    </lineage>
</organism>
<evidence type="ECO:0000256" key="4">
    <source>
        <dbReference type="ARBA" id="ARBA00022685"/>
    </source>
</evidence>
<dbReference type="Gene3D" id="3.30.70.850">
    <property type="entry name" value="Peptidase S8, pro-domain"/>
    <property type="match status" value="1"/>
</dbReference>
<evidence type="ECO:0000256" key="8">
    <source>
        <dbReference type="ARBA" id="ARBA00023145"/>
    </source>
</evidence>
<dbReference type="InterPro" id="IPR036852">
    <property type="entry name" value="Peptidase_S8/S53_dom_sf"/>
</dbReference>
<comment type="similarity">
    <text evidence="2">Belongs to the peptidase S8 family. Furin subfamily.</text>
</comment>
<keyword evidence="6 12" id="KW-0378">Hydrolase</keyword>
<reference evidence="17 18" key="1">
    <citation type="submission" date="2015-01" db="EMBL/GenBank/DDBJ databases">
        <title>Evolution of Trichinella species and genotypes.</title>
        <authorList>
            <person name="Korhonen P.K."/>
            <person name="Edoardo P."/>
            <person name="Giuseppe L.R."/>
            <person name="Gasser R.B."/>
        </authorList>
    </citation>
    <scope>NUCLEOTIDE SEQUENCE [LARGE SCALE GENOMIC DNA]</scope>
    <source>
        <strain evidence="17">ISS37</strain>
    </source>
</reference>
<dbReference type="FunFam" id="2.60.120.260:FF:000006">
    <property type="entry name" value="Proprotein convertase subtilisin/kexin type 5"/>
    <property type="match status" value="1"/>
</dbReference>
<dbReference type="InterPro" id="IPR023828">
    <property type="entry name" value="Peptidase_S8_Ser-AS"/>
</dbReference>
<evidence type="ECO:0000256" key="14">
    <source>
        <dbReference type="SAM" id="Phobius"/>
    </source>
</evidence>
<dbReference type="InterPro" id="IPR038466">
    <property type="entry name" value="S8_pro-domain_sf"/>
</dbReference>
<dbReference type="GO" id="GO:0005802">
    <property type="term" value="C:trans-Golgi network"/>
    <property type="evidence" value="ECO:0007669"/>
    <property type="project" value="TreeGrafter"/>
</dbReference>
<keyword evidence="3 12" id="KW-0645">Protease</keyword>
<keyword evidence="9" id="KW-1015">Disulfide bond</keyword>
<evidence type="ECO:0000256" key="7">
    <source>
        <dbReference type="ARBA" id="ARBA00022825"/>
    </source>
</evidence>
<dbReference type="InterPro" id="IPR000742">
    <property type="entry name" value="EGF"/>
</dbReference>
<dbReference type="PROSITE" id="PS51892">
    <property type="entry name" value="SUBTILASE"/>
    <property type="match status" value="1"/>
</dbReference>
<dbReference type="InterPro" id="IPR008979">
    <property type="entry name" value="Galactose-bd-like_sf"/>
</dbReference>
<dbReference type="PROSITE" id="PS51829">
    <property type="entry name" value="P_HOMO_B"/>
    <property type="match status" value="1"/>
</dbReference>
<dbReference type="Pfam" id="PF01483">
    <property type="entry name" value="P_proprotein"/>
    <property type="match status" value="1"/>
</dbReference>
<feature type="active site" description="Charge relay system" evidence="11 12">
    <location>
        <position position="167"/>
    </location>
</feature>
<dbReference type="SUPFAM" id="SSF54897">
    <property type="entry name" value="Protease propeptides/inhibitors"/>
    <property type="match status" value="1"/>
</dbReference>
<dbReference type="Gene3D" id="2.10.220.10">
    <property type="entry name" value="Hormone Receptor, Insulin-like Growth Factor Receptor 1, Chain A, domain 2"/>
    <property type="match status" value="3"/>
</dbReference>
<dbReference type="GO" id="GO:0000139">
    <property type="term" value="C:Golgi membrane"/>
    <property type="evidence" value="ECO:0007669"/>
    <property type="project" value="TreeGrafter"/>
</dbReference>
<dbReference type="SUPFAM" id="SSF52743">
    <property type="entry name" value="Subtilisin-like"/>
    <property type="match status" value="1"/>
</dbReference>
<evidence type="ECO:0000256" key="11">
    <source>
        <dbReference type="PIRSR" id="PIRSR615500-1"/>
    </source>
</evidence>
<dbReference type="Pfam" id="PF00082">
    <property type="entry name" value="Peptidase_S8"/>
    <property type="match status" value="1"/>
</dbReference>
<evidence type="ECO:0000256" key="15">
    <source>
        <dbReference type="SAM" id="SignalP"/>
    </source>
</evidence>
<evidence type="ECO:0000256" key="1">
    <source>
        <dbReference type="ARBA" id="ARBA00001913"/>
    </source>
</evidence>
<feature type="transmembrane region" description="Helical" evidence="14">
    <location>
        <begin position="1011"/>
        <end position="1031"/>
    </location>
</feature>
<evidence type="ECO:0000256" key="6">
    <source>
        <dbReference type="ARBA" id="ARBA00022801"/>
    </source>
</evidence>
<comment type="cofactor">
    <cofactor evidence="1">
        <name>Ca(2+)</name>
        <dbReference type="ChEBI" id="CHEBI:29108"/>
    </cofactor>
</comment>
<dbReference type="GO" id="GO:0004252">
    <property type="term" value="F:serine-type endopeptidase activity"/>
    <property type="evidence" value="ECO:0007669"/>
    <property type="project" value="UniProtKB-UniRule"/>
</dbReference>
<dbReference type="InterPro" id="IPR032815">
    <property type="entry name" value="S8_pro-domain"/>
</dbReference>
<evidence type="ECO:0000256" key="12">
    <source>
        <dbReference type="PROSITE-ProRule" id="PRU01240"/>
    </source>
</evidence>
<evidence type="ECO:0000313" key="17">
    <source>
        <dbReference type="EMBL" id="KRX27656.1"/>
    </source>
</evidence>
<feature type="region of interest" description="Disordered" evidence="13">
    <location>
        <begin position="106"/>
        <end position="126"/>
    </location>
</feature>
<accession>A0A0V0SLN5</accession>
<dbReference type="Gene3D" id="3.40.50.200">
    <property type="entry name" value="Peptidase S8/S53 domain"/>
    <property type="match status" value="1"/>
</dbReference>
<keyword evidence="14" id="KW-0472">Membrane</keyword>
<feature type="domain" description="P/Homo B" evidence="16">
    <location>
        <begin position="456"/>
        <end position="591"/>
    </location>
</feature>
<gene>
    <name evidence="17" type="primary">bli-4</name>
    <name evidence="17" type="ORF">T07_3135</name>
</gene>
<evidence type="ECO:0000259" key="16">
    <source>
        <dbReference type="PROSITE" id="PS51829"/>
    </source>
</evidence>
<dbReference type="SMART" id="SM00181">
    <property type="entry name" value="EGF"/>
    <property type="match status" value="6"/>
</dbReference>
<evidence type="ECO:0000256" key="10">
    <source>
        <dbReference type="ARBA" id="ARBA00023180"/>
    </source>
</evidence>
<comment type="caution">
    <text evidence="17">The sequence shown here is derived from an EMBL/GenBank/DDBJ whole genome shotgun (WGS) entry which is preliminary data.</text>
</comment>
<dbReference type="OrthoDB" id="300641at2759"/>
<evidence type="ECO:0000256" key="9">
    <source>
        <dbReference type="ARBA" id="ARBA00023157"/>
    </source>
</evidence>
<dbReference type="InterPro" id="IPR000209">
    <property type="entry name" value="Peptidase_S8/S53_dom"/>
</dbReference>
<dbReference type="InterPro" id="IPR009030">
    <property type="entry name" value="Growth_fac_rcpt_cys_sf"/>
</dbReference>
<dbReference type="PRINTS" id="PR00723">
    <property type="entry name" value="SUBTILISIN"/>
</dbReference>
<dbReference type="InterPro" id="IPR015500">
    <property type="entry name" value="Peptidase_S8_subtilisin-rel"/>
</dbReference>
<dbReference type="CDD" id="cd00064">
    <property type="entry name" value="FU"/>
    <property type="match status" value="4"/>
</dbReference>
<dbReference type="InterPro" id="IPR034182">
    <property type="entry name" value="Kexin/furin"/>
</dbReference>
<keyword evidence="14" id="KW-1133">Transmembrane helix</keyword>
<dbReference type="PROSITE" id="PS00137">
    <property type="entry name" value="SUBTILASE_HIS"/>
    <property type="match status" value="1"/>
</dbReference>
<dbReference type="PROSITE" id="PS00138">
    <property type="entry name" value="SUBTILASE_SER"/>
    <property type="match status" value="1"/>
</dbReference>
<dbReference type="Pfam" id="PF16470">
    <property type="entry name" value="S8_pro-domain"/>
    <property type="match status" value="1"/>
</dbReference>
<dbReference type="Gene3D" id="2.60.120.260">
    <property type="entry name" value="Galactose-binding domain-like"/>
    <property type="match status" value="1"/>
</dbReference>
<keyword evidence="5 15" id="KW-0732">Signal</keyword>
<proteinExistence type="inferred from homology"/>
<dbReference type="EMBL" id="JYDL01000002">
    <property type="protein sequence ID" value="KRX27656.1"/>
    <property type="molecule type" value="Genomic_DNA"/>
</dbReference>
<dbReference type="PROSITE" id="PS00136">
    <property type="entry name" value="SUBTILASE_ASP"/>
    <property type="match status" value="1"/>
</dbReference>
<dbReference type="SMART" id="SM00261">
    <property type="entry name" value="FU"/>
    <property type="match status" value="6"/>
</dbReference>
<evidence type="ECO:0000256" key="3">
    <source>
        <dbReference type="ARBA" id="ARBA00022670"/>
    </source>
</evidence>
<feature type="non-terminal residue" evidence="17">
    <location>
        <position position="1"/>
    </location>
</feature>
<keyword evidence="4" id="KW-0165">Cleavage on pair of basic residues</keyword>
<feature type="compositionally biased region" description="Basic and acidic residues" evidence="13">
    <location>
        <begin position="106"/>
        <end position="124"/>
    </location>
</feature>
<keyword evidence="14" id="KW-0812">Transmembrane</keyword>
<dbReference type="InterPro" id="IPR006212">
    <property type="entry name" value="Furin_repeat"/>
</dbReference>
<dbReference type="AlphaFoldDB" id="A0A0V0SLN5"/>
<name>A0A0V0SLN5_9BILA</name>